<evidence type="ECO:0000256" key="1">
    <source>
        <dbReference type="HAMAP-Rule" id="MF_00122"/>
    </source>
</evidence>
<comment type="similarity">
    <text evidence="1">Belongs to the GatC family.</text>
</comment>
<sequence>MKINKELVLELADDIMLELTDEEANEILKVENDILNKFEKVFSINTDNVQESYYCFDDFNTYLREDNDSRKITKEEMLRNAPKSEDGYVVIEKVVK</sequence>
<organism evidence="2 3">
    <name type="scientific">Spiroplasma chinense</name>
    <dbReference type="NCBI Taxonomy" id="216932"/>
    <lineage>
        <taxon>Bacteria</taxon>
        <taxon>Bacillati</taxon>
        <taxon>Mycoplasmatota</taxon>
        <taxon>Mollicutes</taxon>
        <taxon>Entomoplasmatales</taxon>
        <taxon>Spiroplasmataceae</taxon>
        <taxon>Spiroplasma</taxon>
    </lineage>
</organism>
<keyword evidence="1" id="KW-0067">ATP-binding</keyword>
<protein>
    <recommendedName>
        <fullName evidence="1">Aspartyl/glutamyl-tRNA(Asn/Gln) amidotransferase subunit C</fullName>
        <shortName evidence="1">Asp/Glu-ADT subunit C</shortName>
        <ecNumber evidence="1">6.3.5.-</ecNumber>
    </recommendedName>
</protein>
<dbReference type="PANTHER" id="PTHR15004">
    <property type="entry name" value="GLUTAMYL-TRNA(GLN) AMIDOTRANSFERASE SUBUNIT C, MITOCHONDRIAL"/>
    <property type="match status" value="1"/>
</dbReference>
<dbReference type="EC" id="6.3.5.-" evidence="1"/>
<keyword evidence="1" id="KW-0547">Nucleotide-binding</keyword>
<accession>A0A5B9Y322</accession>
<dbReference type="GO" id="GO:0005524">
    <property type="term" value="F:ATP binding"/>
    <property type="evidence" value="ECO:0007669"/>
    <property type="project" value="UniProtKB-KW"/>
</dbReference>
<dbReference type="Proteomes" id="UP000323144">
    <property type="component" value="Chromosome"/>
</dbReference>
<dbReference type="GO" id="GO:0070681">
    <property type="term" value="P:glutaminyl-tRNAGln biosynthesis via transamidation"/>
    <property type="evidence" value="ECO:0007669"/>
    <property type="project" value="TreeGrafter"/>
</dbReference>
<evidence type="ECO:0000313" key="3">
    <source>
        <dbReference type="Proteomes" id="UP000323144"/>
    </source>
</evidence>
<name>A0A5B9Y322_9MOLU</name>
<dbReference type="GO" id="GO:0006412">
    <property type="term" value="P:translation"/>
    <property type="evidence" value="ECO:0007669"/>
    <property type="project" value="UniProtKB-UniRule"/>
</dbReference>
<keyword evidence="3" id="KW-1185">Reference proteome</keyword>
<gene>
    <name evidence="1 2" type="primary">gatC</name>
    <name evidence="2" type="ORF">SCHIN_v1c01630</name>
</gene>
<dbReference type="EMBL" id="CP043026">
    <property type="protein sequence ID" value="QEH61361.1"/>
    <property type="molecule type" value="Genomic_DNA"/>
</dbReference>
<comment type="catalytic activity">
    <reaction evidence="1">
        <text>L-glutamyl-tRNA(Gln) + L-glutamine + ATP + H2O = L-glutaminyl-tRNA(Gln) + L-glutamate + ADP + phosphate + H(+)</text>
        <dbReference type="Rhea" id="RHEA:17521"/>
        <dbReference type="Rhea" id="RHEA-COMP:9681"/>
        <dbReference type="Rhea" id="RHEA-COMP:9684"/>
        <dbReference type="ChEBI" id="CHEBI:15377"/>
        <dbReference type="ChEBI" id="CHEBI:15378"/>
        <dbReference type="ChEBI" id="CHEBI:29985"/>
        <dbReference type="ChEBI" id="CHEBI:30616"/>
        <dbReference type="ChEBI" id="CHEBI:43474"/>
        <dbReference type="ChEBI" id="CHEBI:58359"/>
        <dbReference type="ChEBI" id="CHEBI:78520"/>
        <dbReference type="ChEBI" id="CHEBI:78521"/>
        <dbReference type="ChEBI" id="CHEBI:456216"/>
    </reaction>
</comment>
<proteinExistence type="inferred from homology"/>
<dbReference type="AlphaFoldDB" id="A0A5B9Y322"/>
<dbReference type="GO" id="GO:0050566">
    <property type="term" value="F:asparaginyl-tRNA synthase (glutamine-hydrolyzing) activity"/>
    <property type="evidence" value="ECO:0007669"/>
    <property type="project" value="RHEA"/>
</dbReference>
<dbReference type="HAMAP" id="MF_00122">
    <property type="entry name" value="GatC"/>
    <property type="match status" value="1"/>
</dbReference>
<dbReference type="KEGG" id="schi:SCHIN_v1c01630"/>
<keyword evidence="1" id="KW-0648">Protein biosynthesis</keyword>
<dbReference type="RefSeq" id="WP_166507755.1">
    <property type="nucleotide sequence ID" value="NZ_CP043026.1"/>
</dbReference>
<dbReference type="SUPFAM" id="SSF141000">
    <property type="entry name" value="Glu-tRNAGln amidotransferase C subunit"/>
    <property type="match status" value="1"/>
</dbReference>
<dbReference type="GO" id="GO:0006450">
    <property type="term" value="P:regulation of translational fidelity"/>
    <property type="evidence" value="ECO:0007669"/>
    <property type="project" value="InterPro"/>
</dbReference>
<dbReference type="InterPro" id="IPR036113">
    <property type="entry name" value="Asp/Glu-ADT_sf_sub_c"/>
</dbReference>
<reference evidence="2 3" key="1">
    <citation type="submission" date="2019-08" db="EMBL/GenBank/DDBJ databases">
        <title>Complete genome sequence of Spiroplasma chinense CCH (DSM 19755).</title>
        <authorList>
            <person name="Shen H.-Y."/>
            <person name="Lin Y.-C."/>
            <person name="Chou L."/>
            <person name="Kuo C.-H."/>
        </authorList>
    </citation>
    <scope>NUCLEOTIDE SEQUENCE [LARGE SCALE GENOMIC DNA]</scope>
    <source>
        <strain evidence="2 3">CCH</strain>
    </source>
</reference>
<dbReference type="NCBIfam" id="TIGR00135">
    <property type="entry name" value="gatC"/>
    <property type="match status" value="1"/>
</dbReference>
<dbReference type="GO" id="GO:0050567">
    <property type="term" value="F:glutaminyl-tRNA synthase (glutamine-hydrolyzing) activity"/>
    <property type="evidence" value="ECO:0007669"/>
    <property type="project" value="UniProtKB-UniRule"/>
</dbReference>
<dbReference type="InterPro" id="IPR003837">
    <property type="entry name" value="GatC"/>
</dbReference>
<comment type="catalytic activity">
    <reaction evidence="1">
        <text>L-aspartyl-tRNA(Asn) + L-glutamine + ATP + H2O = L-asparaginyl-tRNA(Asn) + L-glutamate + ADP + phosphate + 2 H(+)</text>
        <dbReference type="Rhea" id="RHEA:14513"/>
        <dbReference type="Rhea" id="RHEA-COMP:9674"/>
        <dbReference type="Rhea" id="RHEA-COMP:9677"/>
        <dbReference type="ChEBI" id="CHEBI:15377"/>
        <dbReference type="ChEBI" id="CHEBI:15378"/>
        <dbReference type="ChEBI" id="CHEBI:29985"/>
        <dbReference type="ChEBI" id="CHEBI:30616"/>
        <dbReference type="ChEBI" id="CHEBI:43474"/>
        <dbReference type="ChEBI" id="CHEBI:58359"/>
        <dbReference type="ChEBI" id="CHEBI:78515"/>
        <dbReference type="ChEBI" id="CHEBI:78516"/>
        <dbReference type="ChEBI" id="CHEBI:456216"/>
    </reaction>
</comment>
<keyword evidence="2" id="KW-0808">Transferase</keyword>
<dbReference type="GO" id="GO:0016740">
    <property type="term" value="F:transferase activity"/>
    <property type="evidence" value="ECO:0007669"/>
    <property type="project" value="UniProtKB-KW"/>
</dbReference>
<evidence type="ECO:0000313" key="2">
    <source>
        <dbReference type="EMBL" id="QEH61361.1"/>
    </source>
</evidence>
<comment type="function">
    <text evidence="1">Allows the formation of correctly charged Asn-tRNA(Asn) or Gln-tRNA(Gln) through the transamidation of misacylated Asp-tRNA(Asn) or Glu-tRNA(Gln) in organisms which lack either or both of asparaginyl-tRNA or glutaminyl-tRNA synthetases. The reaction takes place in the presence of glutamine and ATP through an activated phospho-Asp-tRNA(Asn) or phospho-Glu-tRNA(Gln).</text>
</comment>
<keyword evidence="1" id="KW-0436">Ligase</keyword>
<comment type="subunit">
    <text evidence="1">Heterotrimer of A, B and C subunits.</text>
</comment>
<dbReference type="PANTHER" id="PTHR15004:SF0">
    <property type="entry name" value="GLUTAMYL-TRNA(GLN) AMIDOTRANSFERASE SUBUNIT C, MITOCHONDRIAL"/>
    <property type="match status" value="1"/>
</dbReference>
<dbReference type="Pfam" id="PF02686">
    <property type="entry name" value="GatC"/>
    <property type="match status" value="1"/>
</dbReference>